<name>A0ABR4N743_9FUNG</name>
<dbReference type="EMBL" id="JADGIZ020000025">
    <property type="protein sequence ID" value="KAL2915355.1"/>
    <property type="molecule type" value="Genomic_DNA"/>
</dbReference>
<evidence type="ECO:0000313" key="2">
    <source>
        <dbReference type="EMBL" id="KAL2915355.1"/>
    </source>
</evidence>
<feature type="compositionally biased region" description="Basic and acidic residues" evidence="1">
    <location>
        <begin position="667"/>
        <end position="683"/>
    </location>
</feature>
<organism evidence="2 3">
    <name type="scientific">Polyrhizophydium stewartii</name>
    <dbReference type="NCBI Taxonomy" id="2732419"/>
    <lineage>
        <taxon>Eukaryota</taxon>
        <taxon>Fungi</taxon>
        <taxon>Fungi incertae sedis</taxon>
        <taxon>Chytridiomycota</taxon>
        <taxon>Chytridiomycota incertae sedis</taxon>
        <taxon>Chytridiomycetes</taxon>
        <taxon>Rhizophydiales</taxon>
        <taxon>Rhizophydiales incertae sedis</taxon>
        <taxon>Polyrhizophydium</taxon>
    </lineage>
</organism>
<accession>A0ABR4N743</accession>
<feature type="compositionally biased region" description="Low complexity" evidence="1">
    <location>
        <begin position="647"/>
        <end position="666"/>
    </location>
</feature>
<feature type="compositionally biased region" description="Polar residues" evidence="1">
    <location>
        <begin position="432"/>
        <end position="441"/>
    </location>
</feature>
<reference evidence="2 3" key="1">
    <citation type="submission" date="2023-09" db="EMBL/GenBank/DDBJ databases">
        <title>Pangenome analysis of Batrachochytrium dendrobatidis and related Chytrids.</title>
        <authorList>
            <person name="Yacoub M.N."/>
            <person name="Stajich J.E."/>
            <person name="James T.Y."/>
        </authorList>
    </citation>
    <scope>NUCLEOTIDE SEQUENCE [LARGE SCALE GENOMIC DNA]</scope>
    <source>
        <strain evidence="2 3">JEL0888</strain>
    </source>
</reference>
<evidence type="ECO:0000313" key="3">
    <source>
        <dbReference type="Proteomes" id="UP001527925"/>
    </source>
</evidence>
<feature type="region of interest" description="Disordered" evidence="1">
    <location>
        <begin position="647"/>
        <end position="751"/>
    </location>
</feature>
<feature type="region of interest" description="Disordered" evidence="1">
    <location>
        <begin position="788"/>
        <end position="823"/>
    </location>
</feature>
<comment type="caution">
    <text evidence="2">The sequence shown here is derived from an EMBL/GenBank/DDBJ whole genome shotgun (WGS) entry which is preliminary data.</text>
</comment>
<gene>
    <name evidence="2" type="ORF">HK105_205220</name>
</gene>
<keyword evidence="3" id="KW-1185">Reference proteome</keyword>
<feature type="compositionally biased region" description="Low complexity" evidence="1">
    <location>
        <begin position="698"/>
        <end position="715"/>
    </location>
</feature>
<evidence type="ECO:0000256" key="1">
    <source>
        <dbReference type="SAM" id="MobiDB-lite"/>
    </source>
</evidence>
<feature type="region of interest" description="Disordered" evidence="1">
    <location>
        <begin position="139"/>
        <end position="163"/>
    </location>
</feature>
<feature type="compositionally biased region" description="Basic and acidic residues" evidence="1">
    <location>
        <begin position="811"/>
        <end position="823"/>
    </location>
</feature>
<feature type="compositionally biased region" description="Basic and acidic residues" evidence="1">
    <location>
        <begin position="739"/>
        <end position="749"/>
    </location>
</feature>
<proteinExistence type="predicted"/>
<feature type="region of interest" description="Disordered" evidence="1">
    <location>
        <begin position="404"/>
        <end position="441"/>
    </location>
</feature>
<dbReference type="Proteomes" id="UP001527925">
    <property type="component" value="Unassembled WGS sequence"/>
</dbReference>
<protein>
    <submittedName>
        <fullName evidence="2">Uncharacterized protein</fullName>
    </submittedName>
</protein>
<sequence>MSDTAGLRRLKSSFRQLKSRLQAIESAMQTAPSSVAAVGDLLSDAFAALPRRRLGQRHFGRTSALSDTWTPDAERRRRPALARDALAPDGSVVRIDAGGSFETSGAVIPTAAALASPIRRQIAAFHHGFSDLVHRSWTPPEHVERPEDTQGAGGPDAAARDASSRKAAASLAASADSLVALAGRAVGQALALLEDDKKCKGETVPEFDKELYEAIPSHLHGEIMSEHMLMTLARCVPVRAVIPRMIAICADRGAFQKGFELLRYFWRTMSDPTHHEWIWARRVAGVLGRREAWKAVVVETVLAEPERCRRIWSLLDSSGVEEGTEVLRDVVRAIALDRLPDLAIGRGRRFHGVVLDMGSWWLVQLARLRQENPSDPDSNSARLRDLNTSVAVWLARAIAGETGACTEPQPALDEDQDGETDRPSAPAATLDNGDTSTETPNPFVQANASAVLALLVVALGVASPDAKPPLHIGNASTWSHTGFAPPTEWLRLAASVLPAAELDGVFAHDGGVPAWAAAAAGTAALDHGDIALGRALVAHALNAQLRLDDDTRVADDERLLKDTMTRLHDPDLPHNGAGVSKWRFDDFMGVWVASAPTPRRPVPLVSRVKCVPTPFMSPARPAWDPLTAPSTIERARRAYIERHRAQSDAIEISSSSATSGSDYASDAGKDSDAASSRSHDIAPPRRRREQPASLSIEASPSPSLSRTLPLSALSPTRRRTPVHAIDDSDGEQSAPAAHHLSESFKDEVSRQPPAIALSSELDKDGDSDMDDLLAPAPAAVAPMRKRLAASPLASSRRQPRTAIIQARRIKPFTDARGSDDGQWKRARKFSVDGEMDDLLA</sequence>